<accession>A0A150Q4M6</accession>
<protein>
    <recommendedName>
        <fullName evidence="1">Glucose/Sorbosone dehydrogenase domain-containing protein</fullName>
    </recommendedName>
</protein>
<dbReference type="EMBL" id="JEMA01001049">
    <property type="protein sequence ID" value="KYF62965.1"/>
    <property type="molecule type" value="Genomic_DNA"/>
</dbReference>
<dbReference type="InterPro" id="IPR011042">
    <property type="entry name" value="6-blade_b-propeller_TolB-like"/>
</dbReference>
<dbReference type="PANTHER" id="PTHR19328:SF75">
    <property type="entry name" value="ALDOSE SUGAR DEHYDROGENASE YLII"/>
    <property type="match status" value="1"/>
</dbReference>
<evidence type="ECO:0000259" key="1">
    <source>
        <dbReference type="Pfam" id="PF07995"/>
    </source>
</evidence>
<dbReference type="Gene3D" id="2.120.10.30">
    <property type="entry name" value="TolB, C-terminal domain"/>
    <property type="match status" value="1"/>
</dbReference>
<dbReference type="AlphaFoldDB" id="A0A150Q4M6"/>
<dbReference type="PANTHER" id="PTHR19328">
    <property type="entry name" value="HEDGEHOG-INTERACTING PROTEIN"/>
    <property type="match status" value="1"/>
</dbReference>
<dbReference type="Pfam" id="PF07995">
    <property type="entry name" value="GSDH"/>
    <property type="match status" value="1"/>
</dbReference>
<gene>
    <name evidence="2" type="ORF">BE15_13360</name>
</gene>
<dbReference type="InterPro" id="IPR012938">
    <property type="entry name" value="Glc/Sorbosone_DH"/>
</dbReference>
<dbReference type="Proteomes" id="UP000075260">
    <property type="component" value="Unassembled WGS sequence"/>
</dbReference>
<reference evidence="2 3" key="1">
    <citation type="submission" date="2014-02" db="EMBL/GenBank/DDBJ databases">
        <title>The small core and large imbalanced accessory genome model reveals a collaborative survival strategy of Sorangium cellulosum strains in nature.</title>
        <authorList>
            <person name="Han K."/>
            <person name="Peng R."/>
            <person name="Blom J."/>
            <person name="Li Y.-Z."/>
        </authorList>
    </citation>
    <scope>NUCLEOTIDE SEQUENCE [LARGE SCALE GENOMIC DNA]</scope>
    <source>
        <strain evidence="2 3">So0008-312</strain>
    </source>
</reference>
<sequence length="371" mass="40096">MPPLKLTEVVGGLDEPLFVTGEPGDASRLYVLEQGGRIRLISGGVLQSAAFLDISDDVQQVEWQADERGLLGLAFHPDYATNGRFFLYFNTTNNRLVLREYRRSEASPDQAAPQEESELLSIPVLRKNHNGGMLAFGADGMLYVGVGDGGSEGDTQDPDGNGQNIEVKYGKILRINVDTYPTPPAGNLPGGDPDVWDYGLRNPWRFSFDSCNGDLYIGDVGAKAVEEINVEPRGQGHRNYGWSIREGNGCYPSRQGEMVDVDCPLAGHTPPVAVHGHGTGDGSITGGYVYRGSKIPALRGTYIYGDFSSNRIHSFVWKNGSKVTEAPLTADLESADTLQALASFGEDAAGELYVVDYGANGSGRLFRIDPE</sequence>
<comment type="caution">
    <text evidence="2">The sequence shown here is derived from an EMBL/GenBank/DDBJ whole genome shotgun (WGS) entry which is preliminary data.</text>
</comment>
<evidence type="ECO:0000313" key="3">
    <source>
        <dbReference type="Proteomes" id="UP000075260"/>
    </source>
</evidence>
<proteinExistence type="predicted"/>
<dbReference type="InterPro" id="IPR011041">
    <property type="entry name" value="Quinoprot_gluc/sorb_DH_b-prop"/>
</dbReference>
<evidence type="ECO:0000313" key="2">
    <source>
        <dbReference type="EMBL" id="KYF62965.1"/>
    </source>
</evidence>
<name>A0A150Q4M6_SORCE</name>
<organism evidence="2 3">
    <name type="scientific">Sorangium cellulosum</name>
    <name type="common">Polyangium cellulosum</name>
    <dbReference type="NCBI Taxonomy" id="56"/>
    <lineage>
        <taxon>Bacteria</taxon>
        <taxon>Pseudomonadati</taxon>
        <taxon>Myxococcota</taxon>
        <taxon>Polyangia</taxon>
        <taxon>Polyangiales</taxon>
        <taxon>Polyangiaceae</taxon>
        <taxon>Sorangium</taxon>
    </lineage>
</organism>
<feature type="domain" description="Glucose/Sorbosone dehydrogenase" evidence="1">
    <location>
        <begin position="27"/>
        <end position="329"/>
    </location>
</feature>
<dbReference type="SUPFAM" id="SSF50952">
    <property type="entry name" value="Soluble quinoprotein glucose dehydrogenase"/>
    <property type="match status" value="1"/>
</dbReference>